<dbReference type="GO" id="GO:0005507">
    <property type="term" value="F:copper ion binding"/>
    <property type="evidence" value="ECO:0007669"/>
    <property type="project" value="TreeGrafter"/>
</dbReference>
<dbReference type="PANTHER" id="PTHR23419:SF1">
    <property type="entry name" value="PROTEIN CUTA"/>
    <property type="match status" value="1"/>
</dbReference>
<dbReference type="InterPro" id="IPR015867">
    <property type="entry name" value="N-reg_PII/ATP_PRibTrfase_C"/>
</dbReference>
<dbReference type="InterPro" id="IPR004323">
    <property type="entry name" value="Ion_tolerance_CutA"/>
</dbReference>
<dbReference type="Proteomes" id="UP000694557">
    <property type="component" value="Unassembled WGS sequence"/>
</dbReference>
<dbReference type="Gene3D" id="3.30.70.120">
    <property type="match status" value="1"/>
</dbReference>
<proteinExistence type="inferred from homology"/>
<evidence type="ECO:0000256" key="3">
    <source>
        <dbReference type="ARBA" id="ARBA00022729"/>
    </source>
</evidence>
<dbReference type="InterPro" id="IPR011322">
    <property type="entry name" value="N-reg_PII-like_a/b"/>
</dbReference>
<sequence length="103" mass="11741">PPELLPDNLMLILGINEFISISFYEQVTKDLSRGIVEKKLAACVNIVPKITSVYEWQGKIQEDSEVLLMIKTRSSKISIQMSFRCNVDIHKQCHSKMCPDTLT</sequence>
<evidence type="ECO:0000256" key="2">
    <source>
        <dbReference type="ARBA" id="ARBA00011233"/>
    </source>
</evidence>
<comment type="similarity">
    <text evidence="1">Belongs to the CutA family.</text>
</comment>
<evidence type="ECO:0000313" key="4">
    <source>
        <dbReference type="Ensembl" id="ENSOKIP00005062838.1"/>
    </source>
</evidence>
<evidence type="ECO:0000256" key="1">
    <source>
        <dbReference type="ARBA" id="ARBA00010169"/>
    </source>
</evidence>
<dbReference type="Pfam" id="PF03091">
    <property type="entry name" value="CutA1"/>
    <property type="match status" value="1"/>
</dbReference>
<dbReference type="PANTHER" id="PTHR23419">
    <property type="entry name" value="DIVALENT CATION TOLERANCE CUTA-RELATED"/>
    <property type="match status" value="1"/>
</dbReference>
<protein>
    <submittedName>
        <fullName evidence="4">Uncharacterized protein</fullName>
    </submittedName>
</protein>
<reference evidence="4" key="1">
    <citation type="submission" date="2025-08" db="UniProtKB">
        <authorList>
            <consortium name="Ensembl"/>
        </authorList>
    </citation>
    <scope>IDENTIFICATION</scope>
</reference>
<comment type="subunit">
    <text evidence="2">Homotrimer.</text>
</comment>
<keyword evidence="5" id="KW-1185">Reference proteome</keyword>
<evidence type="ECO:0000313" key="5">
    <source>
        <dbReference type="Proteomes" id="UP000694557"/>
    </source>
</evidence>
<keyword evidence="3" id="KW-0732">Signal</keyword>
<name>A0A8C7HSC4_ONCKI</name>
<dbReference type="AlphaFoldDB" id="A0A8C7HSC4"/>
<dbReference type="GO" id="GO:0010038">
    <property type="term" value="P:response to metal ion"/>
    <property type="evidence" value="ECO:0007669"/>
    <property type="project" value="InterPro"/>
</dbReference>
<accession>A0A8C7HSC4</accession>
<reference evidence="4" key="2">
    <citation type="submission" date="2025-09" db="UniProtKB">
        <authorList>
            <consortium name="Ensembl"/>
        </authorList>
    </citation>
    <scope>IDENTIFICATION</scope>
</reference>
<dbReference type="GeneTree" id="ENSGT00390000017030"/>
<dbReference type="Ensembl" id="ENSOKIT00005066776.1">
    <property type="protein sequence ID" value="ENSOKIP00005062838.1"/>
    <property type="gene ID" value="ENSOKIG00005026910.1"/>
</dbReference>
<organism evidence="4 5">
    <name type="scientific">Oncorhynchus kisutch</name>
    <name type="common">Coho salmon</name>
    <name type="synonym">Salmo kisutch</name>
    <dbReference type="NCBI Taxonomy" id="8019"/>
    <lineage>
        <taxon>Eukaryota</taxon>
        <taxon>Metazoa</taxon>
        <taxon>Chordata</taxon>
        <taxon>Craniata</taxon>
        <taxon>Vertebrata</taxon>
        <taxon>Euteleostomi</taxon>
        <taxon>Actinopterygii</taxon>
        <taxon>Neopterygii</taxon>
        <taxon>Teleostei</taxon>
        <taxon>Protacanthopterygii</taxon>
        <taxon>Salmoniformes</taxon>
        <taxon>Salmonidae</taxon>
        <taxon>Salmoninae</taxon>
        <taxon>Oncorhynchus</taxon>
    </lineage>
</organism>
<dbReference type="SUPFAM" id="SSF54913">
    <property type="entry name" value="GlnB-like"/>
    <property type="match status" value="1"/>
</dbReference>